<accession>A0A0B4XPJ1</accession>
<evidence type="ECO:0008006" key="4">
    <source>
        <dbReference type="Google" id="ProtNLM"/>
    </source>
</evidence>
<feature type="chain" id="PRO_5002097363" description="NolW domain-containing protein" evidence="1">
    <location>
        <begin position="19"/>
        <end position="249"/>
    </location>
</feature>
<evidence type="ECO:0000313" key="2">
    <source>
        <dbReference type="EMBL" id="AJD48187.1"/>
    </source>
</evidence>
<dbReference type="AlphaFoldDB" id="A0A0B4XPJ1"/>
<dbReference type="STRING" id="391936.S7S_08865"/>
<dbReference type="HOGENOM" id="CLU_1145329_0_0_6"/>
<keyword evidence="1" id="KW-0732">Signal</keyword>
<dbReference type="Proteomes" id="UP000006764">
    <property type="component" value="Chromosome"/>
</dbReference>
<name>A0A0B4XPJ1_9GAMM</name>
<protein>
    <recommendedName>
        <fullName evidence="4">NolW domain-containing protein</fullName>
    </recommendedName>
</protein>
<reference evidence="2 3" key="1">
    <citation type="journal article" date="2012" name="J. Bacteriol.">
        <title>Genome sequence of an alkane-degrading bacterium, Alcanivorax pacificus type strain W11-5, isolated from deep sea sediment.</title>
        <authorList>
            <person name="Lai Q."/>
            <person name="Shao Z."/>
        </authorList>
    </citation>
    <scope>NUCLEOTIDE SEQUENCE [LARGE SCALE GENOMIC DNA]</scope>
    <source>
        <strain evidence="2 3">W11-5</strain>
    </source>
</reference>
<keyword evidence="3" id="KW-1185">Reference proteome</keyword>
<evidence type="ECO:0000313" key="3">
    <source>
        <dbReference type="Proteomes" id="UP000006764"/>
    </source>
</evidence>
<dbReference type="EMBL" id="CP004387">
    <property type="protein sequence ID" value="AJD48187.1"/>
    <property type="molecule type" value="Genomic_DNA"/>
</dbReference>
<feature type="signal peptide" evidence="1">
    <location>
        <begin position="1"/>
        <end position="18"/>
    </location>
</feature>
<sequence length="249" mass="27326">MRPLLTALLLLLSLSAQAELRTFVVETLNGESVVEVIRPMLPDGGSAVHYQGKLVLRTTPENYAEIRRVLEQVDTLPSTLRISLRRREDSQRSDSAVRGSGGVRYPGGLEGNVTIIREHEVLSGQQDYSISTLSGHEAFIDRGSLLAITGGWPANTTVLPLLQGLEVTPVLLPNGDVRLSLQQRFDERQRDGRLTTQRSATTLVIPPGQWRSIGQLGGTEHRQQQGLNGVGQQSSEQSVPLQIRVDVVR</sequence>
<gene>
    <name evidence="2" type="ORF">S7S_08865</name>
</gene>
<dbReference type="RefSeq" id="WP_008737623.1">
    <property type="nucleotide sequence ID" value="NZ_CP004387.1"/>
</dbReference>
<dbReference type="KEGG" id="apac:S7S_08865"/>
<evidence type="ECO:0000256" key="1">
    <source>
        <dbReference type="SAM" id="SignalP"/>
    </source>
</evidence>
<organism evidence="2 3">
    <name type="scientific">Isoalcanivorax pacificus W11-5</name>
    <dbReference type="NCBI Taxonomy" id="391936"/>
    <lineage>
        <taxon>Bacteria</taxon>
        <taxon>Pseudomonadati</taxon>
        <taxon>Pseudomonadota</taxon>
        <taxon>Gammaproteobacteria</taxon>
        <taxon>Oceanospirillales</taxon>
        <taxon>Alcanivoracaceae</taxon>
        <taxon>Isoalcanivorax</taxon>
    </lineage>
</organism>
<dbReference type="OrthoDB" id="6080452at2"/>
<proteinExistence type="predicted"/>